<proteinExistence type="predicted"/>
<dbReference type="Proteomes" id="UP000324233">
    <property type="component" value="Chromosome"/>
</dbReference>
<gene>
    <name evidence="2" type="ORF">OJF2_01020</name>
</gene>
<evidence type="ECO:0000313" key="2">
    <source>
        <dbReference type="EMBL" id="QEH31637.1"/>
    </source>
</evidence>
<name>A0A5B9VUT3_9BACT</name>
<feature type="transmembrane region" description="Helical" evidence="1">
    <location>
        <begin position="48"/>
        <end position="69"/>
    </location>
</feature>
<dbReference type="KEGG" id="agv:OJF2_01020"/>
<dbReference type="RefSeq" id="WP_148590255.1">
    <property type="nucleotide sequence ID" value="NZ_CP042997.1"/>
</dbReference>
<feature type="transmembrane region" description="Helical" evidence="1">
    <location>
        <begin position="20"/>
        <end position="41"/>
    </location>
</feature>
<keyword evidence="1" id="KW-0472">Membrane</keyword>
<keyword evidence="3" id="KW-1185">Reference proteome</keyword>
<evidence type="ECO:0000313" key="3">
    <source>
        <dbReference type="Proteomes" id="UP000324233"/>
    </source>
</evidence>
<organism evidence="2 3">
    <name type="scientific">Aquisphaera giovannonii</name>
    <dbReference type="NCBI Taxonomy" id="406548"/>
    <lineage>
        <taxon>Bacteria</taxon>
        <taxon>Pseudomonadati</taxon>
        <taxon>Planctomycetota</taxon>
        <taxon>Planctomycetia</taxon>
        <taxon>Isosphaerales</taxon>
        <taxon>Isosphaeraceae</taxon>
        <taxon>Aquisphaera</taxon>
    </lineage>
</organism>
<evidence type="ECO:0000256" key="1">
    <source>
        <dbReference type="SAM" id="Phobius"/>
    </source>
</evidence>
<keyword evidence="1" id="KW-1133">Transmembrane helix</keyword>
<sequence>MLAPGPAEGVAGSSSGPPQAFRRGVTALGFALTPLVCILPVSLQLSFVAAEVAALTAAFGVGVSAFLYHDALREMGGIPPGRLMYFTPVVLAAGAYLLIRCSASAAAGAILGGFPF</sequence>
<protein>
    <submittedName>
        <fullName evidence="2">Uncharacterized protein</fullName>
    </submittedName>
</protein>
<feature type="transmembrane region" description="Helical" evidence="1">
    <location>
        <begin position="89"/>
        <end position="114"/>
    </location>
</feature>
<reference evidence="2 3" key="1">
    <citation type="submission" date="2019-08" db="EMBL/GenBank/DDBJ databases">
        <title>Deep-cultivation of Planctomycetes and their phenomic and genomic characterization uncovers novel biology.</title>
        <authorList>
            <person name="Wiegand S."/>
            <person name="Jogler M."/>
            <person name="Boedeker C."/>
            <person name="Pinto D."/>
            <person name="Vollmers J."/>
            <person name="Rivas-Marin E."/>
            <person name="Kohn T."/>
            <person name="Peeters S.H."/>
            <person name="Heuer A."/>
            <person name="Rast P."/>
            <person name="Oberbeckmann S."/>
            <person name="Bunk B."/>
            <person name="Jeske O."/>
            <person name="Meyerdierks A."/>
            <person name="Storesund J.E."/>
            <person name="Kallscheuer N."/>
            <person name="Luecker S."/>
            <person name="Lage O.M."/>
            <person name="Pohl T."/>
            <person name="Merkel B.J."/>
            <person name="Hornburger P."/>
            <person name="Mueller R.-W."/>
            <person name="Bruemmer F."/>
            <person name="Labrenz M."/>
            <person name="Spormann A.M."/>
            <person name="Op den Camp H."/>
            <person name="Overmann J."/>
            <person name="Amann R."/>
            <person name="Jetten M.S.M."/>
            <person name="Mascher T."/>
            <person name="Medema M.H."/>
            <person name="Devos D.P."/>
            <person name="Kaster A.-K."/>
            <person name="Ovreas L."/>
            <person name="Rohde M."/>
            <person name="Galperin M.Y."/>
            <person name="Jogler C."/>
        </authorList>
    </citation>
    <scope>NUCLEOTIDE SEQUENCE [LARGE SCALE GENOMIC DNA]</scope>
    <source>
        <strain evidence="2 3">OJF2</strain>
    </source>
</reference>
<dbReference type="AlphaFoldDB" id="A0A5B9VUT3"/>
<keyword evidence="1" id="KW-0812">Transmembrane</keyword>
<dbReference type="EMBL" id="CP042997">
    <property type="protein sequence ID" value="QEH31637.1"/>
    <property type="molecule type" value="Genomic_DNA"/>
</dbReference>
<accession>A0A5B9VUT3</accession>